<feature type="transmembrane region" description="Helical" evidence="1">
    <location>
        <begin position="120"/>
        <end position="139"/>
    </location>
</feature>
<dbReference type="AlphaFoldDB" id="A0A542E964"/>
<feature type="transmembrane region" description="Helical" evidence="1">
    <location>
        <begin position="63"/>
        <end position="83"/>
    </location>
</feature>
<organism evidence="2 3">
    <name type="scientific">Kribbella jejuensis</name>
    <dbReference type="NCBI Taxonomy" id="236068"/>
    <lineage>
        <taxon>Bacteria</taxon>
        <taxon>Bacillati</taxon>
        <taxon>Actinomycetota</taxon>
        <taxon>Actinomycetes</taxon>
        <taxon>Propionibacteriales</taxon>
        <taxon>Kribbellaceae</taxon>
        <taxon>Kribbella</taxon>
    </lineage>
</organism>
<sequence>MGVPVSTRWEVGAFLGLTAATGLIDAVSYLKLGHTFVANMTGNVVFLGFAVAPGSGFRLGPPVVAVAGFVLGSVLGGRAARVLEARPRRWLGIVFATQAAVLLLCGLLVGVGVLRESGGTSYLLILALAACFGLQNATVRQVAPKDMTTTVLTLTLTGLAADNVLGNGRAASPYRRVGSILAMLAGAAAGALLLRVTIGWVIALAGAVVAAAAAVFALAPAD</sequence>
<feature type="transmembrane region" description="Helical" evidence="1">
    <location>
        <begin position="12"/>
        <end position="30"/>
    </location>
</feature>
<name>A0A542E964_9ACTN</name>
<dbReference type="OrthoDB" id="4272751at2"/>
<keyword evidence="1" id="KW-1133">Transmembrane helix</keyword>
<comment type="caution">
    <text evidence="2">The sequence shown here is derived from an EMBL/GenBank/DDBJ whole genome shotgun (WGS) entry which is preliminary data.</text>
</comment>
<protein>
    <submittedName>
        <fullName evidence="2">Uncharacterized membrane protein YoaK (UPF0700 family)</fullName>
    </submittedName>
</protein>
<dbReference type="Pfam" id="PF06912">
    <property type="entry name" value="DUF1275"/>
    <property type="match status" value="1"/>
</dbReference>
<evidence type="ECO:0000313" key="2">
    <source>
        <dbReference type="EMBL" id="TQJ11853.1"/>
    </source>
</evidence>
<feature type="transmembrane region" description="Helical" evidence="1">
    <location>
        <begin position="177"/>
        <end position="194"/>
    </location>
</feature>
<proteinExistence type="predicted"/>
<accession>A0A542E964</accession>
<keyword evidence="1" id="KW-0812">Transmembrane</keyword>
<dbReference type="Proteomes" id="UP000316298">
    <property type="component" value="Unassembled WGS sequence"/>
</dbReference>
<dbReference type="RefSeq" id="WP_141858764.1">
    <property type="nucleotide sequence ID" value="NZ_BAAAKA010000018.1"/>
</dbReference>
<evidence type="ECO:0000256" key="1">
    <source>
        <dbReference type="SAM" id="Phobius"/>
    </source>
</evidence>
<dbReference type="InterPro" id="IPR010699">
    <property type="entry name" value="DUF1275"/>
</dbReference>
<dbReference type="PANTHER" id="PTHR37488:SF2">
    <property type="entry name" value="DUF1275 DOMAIN-CONTAINING PROTEIN"/>
    <property type="match status" value="1"/>
</dbReference>
<dbReference type="PANTHER" id="PTHR37488">
    <property type="entry name" value="DUF1275 DOMAIN-CONTAINING PROTEIN"/>
    <property type="match status" value="1"/>
</dbReference>
<reference evidence="2 3" key="1">
    <citation type="submission" date="2019-06" db="EMBL/GenBank/DDBJ databases">
        <title>Sequencing the genomes of 1000 actinobacteria strains.</title>
        <authorList>
            <person name="Klenk H.-P."/>
        </authorList>
    </citation>
    <scope>NUCLEOTIDE SEQUENCE [LARGE SCALE GENOMIC DNA]</scope>
    <source>
        <strain evidence="2 3">DSM 17305</strain>
    </source>
</reference>
<feature type="transmembrane region" description="Helical" evidence="1">
    <location>
        <begin position="200"/>
        <end position="219"/>
    </location>
</feature>
<evidence type="ECO:0000313" key="3">
    <source>
        <dbReference type="Proteomes" id="UP000316298"/>
    </source>
</evidence>
<feature type="transmembrane region" description="Helical" evidence="1">
    <location>
        <begin position="90"/>
        <end position="114"/>
    </location>
</feature>
<keyword evidence="3" id="KW-1185">Reference proteome</keyword>
<keyword evidence="1" id="KW-0472">Membrane</keyword>
<gene>
    <name evidence="2" type="ORF">FB475_4776</name>
</gene>
<dbReference type="EMBL" id="VFMM01000002">
    <property type="protein sequence ID" value="TQJ11853.1"/>
    <property type="molecule type" value="Genomic_DNA"/>
</dbReference>